<evidence type="ECO:0000256" key="2">
    <source>
        <dbReference type="ARBA" id="ARBA00022747"/>
    </source>
</evidence>
<dbReference type="SUPFAM" id="SSF116734">
    <property type="entry name" value="DNA methylase specificity domain"/>
    <property type="match status" value="2"/>
</dbReference>
<accession>A0A1H8UL17</accession>
<gene>
    <name evidence="5" type="ORF">SAMN05216333_13717</name>
</gene>
<dbReference type="GO" id="GO:0009307">
    <property type="term" value="P:DNA restriction-modification system"/>
    <property type="evidence" value="ECO:0007669"/>
    <property type="project" value="UniProtKB-KW"/>
</dbReference>
<dbReference type="OrthoDB" id="9816225at2"/>
<protein>
    <submittedName>
        <fullName evidence="5">Type I restriction enzyme, S subunit</fullName>
    </submittedName>
</protein>
<dbReference type="Proteomes" id="UP000198814">
    <property type="component" value="Unassembled WGS sequence"/>
</dbReference>
<feature type="domain" description="Type I restriction modification DNA specificity" evidence="4">
    <location>
        <begin position="3"/>
        <end position="176"/>
    </location>
</feature>
<keyword evidence="3" id="KW-0238">DNA-binding</keyword>
<dbReference type="STRING" id="42354.SAMN05216333_13717"/>
<dbReference type="Pfam" id="PF01420">
    <property type="entry name" value="Methylase_S"/>
    <property type="match status" value="2"/>
</dbReference>
<dbReference type="InterPro" id="IPR000055">
    <property type="entry name" value="Restrct_endonuc_typeI_TRD"/>
</dbReference>
<evidence type="ECO:0000259" key="4">
    <source>
        <dbReference type="Pfam" id="PF01420"/>
    </source>
</evidence>
<reference evidence="6" key="1">
    <citation type="submission" date="2016-10" db="EMBL/GenBank/DDBJ databases">
        <authorList>
            <person name="Varghese N."/>
            <person name="Submissions S."/>
        </authorList>
    </citation>
    <scope>NUCLEOTIDE SEQUENCE [LARGE SCALE GENOMIC DNA]</scope>
    <source>
        <strain evidence="6">Nm76</strain>
    </source>
</reference>
<name>A0A1H8UL17_9PROT</name>
<feature type="domain" description="Type I restriction modification DNA specificity" evidence="4">
    <location>
        <begin position="201"/>
        <end position="374"/>
    </location>
</feature>
<evidence type="ECO:0000256" key="3">
    <source>
        <dbReference type="ARBA" id="ARBA00023125"/>
    </source>
</evidence>
<dbReference type="PANTHER" id="PTHR30408:SF12">
    <property type="entry name" value="TYPE I RESTRICTION ENZYME MJAVIII SPECIFICITY SUBUNIT"/>
    <property type="match status" value="1"/>
</dbReference>
<dbReference type="InterPro" id="IPR044946">
    <property type="entry name" value="Restrct_endonuc_typeI_TRD_sf"/>
</dbReference>
<comment type="similarity">
    <text evidence="1">Belongs to the type-I restriction system S methylase family.</text>
</comment>
<evidence type="ECO:0000313" key="6">
    <source>
        <dbReference type="Proteomes" id="UP000198814"/>
    </source>
</evidence>
<dbReference type="PANTHER" id="PTHR30408">
    <property type="entry name" value="TYPE-1 RESTRICTION ENZYME ECOKI SPECIFICITY PROTEIN"/>
    <property type="match status" value="1"/>
</dbReference>
<dbReference type="GO" id="GO:0003677">
    <property type="term" value="F:DNA binding"/>
    <property type="evidence" value="ECO:0007669"/>
    <property type="project" value="UniProtKB-KW"/>
</dbReference>
<proteinExistence type="inferred from homology"/>
<dbReference type="InterPro" id="IPR052021">
    <property type="entry name" value="Type-I_RS_S_subunit"/>
</dbReference>
<dbReference type="RefSeq" id="WP_090315336.1">
    <property type="nucleotide sequence ID" value="NZ_FNOE01000002.1"/>
</dbReference>
<dbReference type="CDD" id="cd17524">
    <property type="entry name" value="RMtype1_S_EcoUTORF5051P-TRD2-CR2_like"/>
    <property type="match status" value="1"/>
</dbReference>
<dbReference type="AlphaFoldDB" id="A0A1H8UL17"/>
<dbReference type="Gene3D" id="3.90.220.20">
    <property type="entry name" value="DNA methylase specificity domains"/>
    <property type="match status" value="2"/>
</dbReference>
<keyword evidence="6" id="KW-1185">Reference proteome</keyword>
<keyword evidence="2" id="KW-0680">Restriction system</keyword>
<organism evidence="5 6">
    <name type="scientific">Nitrosomonas oligotropha</name>
    <dbReference type="NCBI Taxonomy" id="42354"/>
    <lineage>
        <taxon>Bacteria</taxon>
        <taxon>Pseudomonadati</taxon>
        <taxon>Pseudomonadota</taxon>
        <taxon>Betaproteobacteria</taxon>
        <taxon>Nitrosomonadales</taxon>
        <taxon>Nitrosomonadaceae</taxon>
        <taxon>Nitrosomonas</taxon>
    </lineage>
</organism>
<dbReference type="EMBL" id="FODO01000037">
    <property type="protein sequence ID" value="SEP03930.1"/>
    <property type="molecule type" value="Genomic_DNA"/>
</dbReference>
<evidence type="ECO:0000313" key="5">
    <source>
        <dbReference type="EMBL" id="SEP03930.1"/>
    </source>
</evidence>
<evidence type="ECO:0000256" key="1">
    <source>
        <dbReference type="ARBA" id="ARBA00010923"/>
    </source>
</evidence>
<sequence>MKQDWGRKRLGDICGFVRGPFGGSLKKNNFKPDGYAVYEQQHAIYDQFNDIRYFIDDDKFNEMKRFELNSGDLIMSCSGTMGKIAIVPENIKKGIINQALLKLSPSKMVSNNFLKLWMQSESFQDSLKEYSGGAAIQNVASVAILKNIEIPLPPLPEQQCIVAILDKAFATIAKAKANAEQSLKNARELFDSYLQSVLTDKKWVRKQLGDVCYKVEYGASSKSKNDGKLPVLRMGNIQNGRFVWDSLVYSDNKEDNQQYLLKYNDVLFNRTNSPELVGKTAIYKGETPAIFAGYLIRIHRKEDLLDADYLNYYLNSAMAMEYGKTVVISSVNQANINGTKLKTYPIPLPSLTQQQAIVQKLDALDAKTKKLEAIYQQKINDLEELKKSILQKAFSGELNTDKDIAT</sequence>